<sequence>MANKRALSWSVALRDLKDDRSRRADVREERLRTMAGLRGPAAPALSAWRGRSGRRYVVGVHELAEPELAEVDEAVVIAVRRDDTGIAQAVSIAAAGKGPRERLHRNWLARARQEGATEMHVHRLAESEDERRAVVADLAADTEPATA</sequence>
<dbReference type="AlphaFoldDB" id="A0A833N3R0"/>
<comment type="caution">
    <text evidence="1">The sequence shown here is derived from an EMBL/GenBank/DDBJ whole genome shotgun (WGS) entry which is preliminary data.</text>
</comment>
<gene>
    <name evidence="1" type="ORF">F8B43_1516</name>
</gene>
<proteinExistence type="predicted"/>
<dbReference type="RefSeq" id="WP_345968688.1">
    <property type="nucleotide sequence ID" value="NZ_JAQYXN010000001.1"/>
</dbReference>
<protein>
    <submittedName>
        <fullName evidence="1">Uncharacterized protein</fullName>
    </submittedName>
</protein>
<evidence type="ECO:0000313" key="1">
    <source>
        <dbReference type="EMBL" id="KAB7786115.1"/>
    </source>
</evidence>
<name>A0A833N3R0_9HYPH</name>
<accession>A0A833N3R0</accession>
<dbReference type="Proteomes" id="UP000469949">
    <property type="component" value="Unassembled WGS sequence"/>
</dbReference>
<reference evidence="1 2" key="1">
    <citation type="submission" date="2019-10" db="EMBL/GenBank/DDBJ databases">
        <title>Draft Genome Sequence of the Caffeine Degrading Methylotroph Methylorubrum populi PINKEL.</title>
        <authorList>
            <person name="Dawson S.C."/>
            <person name="Zhang X."/>
            <person name="Wright M.E."/>
            <person name="Sharma G."/>
            <person name="Langner J.T."/>
            <person name="Ditty J.L."/>
            <person name="Subuyuj G.A."/>
        </authorList>
    </citation>
    <scope>NUCLEOTIDE SEQUENCE [LARGE SCALE GENOMIC DNA]</scope>
    <source>
        <strain evidence="1 2">Pinkel</strain>
    </source>
</reference>
<organism evidence="1 2">
    <name type="scientific">Methylorubrum populi</name>
    <dbReference type="NCBI Taxonomy" id="223967"/>
    <lineage>
        <taxon>Bacteria</taxon>
        <taxon>Pseudomonadati</taxon>
        <taxon>Pseudomonadota</taxon>
        <taxon>Alphaproteobacteria</taxon>
        <taxon>Hyphomicrobiales</taxon>
        <taxon>Methylobacteriaceae</taxon>
        <taxon>Methylorubrum</taxon>
    </lineage>
</organism>
<evidence type="ECO:0000313" key="2">
    <source>
        <dbReference type="Proteomes" id="UP000469949"/>
    </source>
</evidence>
<dbReference type="EMBL" id="WEKV01000008">
    <property type="protein sequence ID" value="KAB7786115.1"/>
    <property type="molecule type" value="Genomic_DNA"/>
</dbReference>